<gene>
    <name evidence="2" type="ORF">ANDGO_03728</name>
</gene>
<dbReference type="InterPro" id="IPR050471">
    <property type="entry name" value="AB_hydrolase"/>
</dbReference>
<keyword evidence="2" id="KW-0378">Hydrolase</keyword>
<dbReference type="OrthoDB" id="7130006at2759"/>
<organism evidence="2 3">
    <name type="scientific">Andalucia godoyi</name>
    <name type="common">Flagellate</name>
    <dbReference type="NCBI Taxonomy" id="505711"/>
    <lineage>
        <taxon>Eukaryota</taxon>
        <taxon>Discoba</taxon>
        <taxon>Jakobida</taxon>
        <taxon>Andalucina</taxon>
        <taxon>Andaluciidae</taxon>
        <taxon>Andalucia</taxon>
    </lineage>
</organism>
<dbReference type="GO" id="GO:0016787">
    <property type="term" value="F:hydrolase activity"/>
    <property type="evidence" value="ECO:0007669"/>
    <property type="project" value="UniProtKB-KW"/>
</dbReference>
<dbReference type="Gene3D" id="3.40.50.1820">
    <property type="entry name" value="alpha/beta hydrolase"/>
    <property type="match status" value="1"/>
</dbReference>
<reference evidence="2" key="1">
    <citation type="submission" date="2019-09" db="EMBL/GenBank/DDBJ databases">
        <title>The Mitochondrial Proteome of the Jakobid, Andalucia godoyi, a Protist With the Most Gene-Rich and Bacteria-Like Mitochondrial Genome.</title>
        <authorList>
            <person name="Gray M.W."/>
            <person name="Burger G."/>
            <person name="Derelle R."/>
            <person name="Klimes V."/>
            <person name="Leger M."/>
            <person name="Sarrasin M."/>
            <person name="Vlcek C."/>
            <person name="Roger A.J."/>
            <person name="Elias M."/>
            <person name="Lang B.F."/>
        </authorList>
    </citation>
    <scope>NUCLEOTIDE SEQUENCE</scope>
    <source>
        <strain evidence="2">And28</strain>
    </source>
</reference>
<dbReference type="Pfam" id="PF00561">
    <property type="entry name" value="Abhydrolase_1"/>
    <property type="match status" value="1"/>
</dbReference>
<dbReference type="InterPro" id="IPR000073">
    <property type="entry name" value="AB_hydrolase_1"/>
</dbReference>
<dbReference type="EMBL" id="VRVR01000004">
    <property type="protein sequence ID" value="KAF0853048.1"/>
    <property type="molecule type" value="Genomic_DNA"/>
</dbReference>
<feature type="domain" description="AB hydrolase-1" evidence="1">
    <location>
        <begin position="52"/>
        <end position="166"/>
    </location>
</feature>
<dbReference type="PANTHER" id="PTHR43433">
    <property type="entry name" value="HYDROLASE, ALPHA/BETA FOLD FAMILY PROTEIN"/>
    <property type="match status" value="1"/>
</dbReference>
<evidence type="ECO:0000313" key="2">
    <source>
        <dbReference type="EMBL" id="KAF0853048.1"/>
    </source>
</evidence>
<name>A0A8K0F2J3_ANDGO</name>
<evidence type="ECO:0000259" key="1">
    <source>
        <dbReference type="Pfam" id="PF00561"/>
    </source>
</evidence>
<dbReference type="SUPFAM" id="SSF53474">
    <property type="entry name" value="alpha/beta-Hydrolases"/>
    <property type="match status" value="1"/>
</dbReference>
<protein>
    <submittedName>
        <fullName evidence="2">Mitochondrial alpha-beta hydrolase</fullName>
    </submittedName>
</protein>
<sequence>MMRIRCVNILRQFSIAPVPHPLRIPYESHFFTTASGGFPMHAHILGPLGSRPLLFIHGLTTNSLNFPGVLRNLHHADGAILIDVRGRGKSFVPDSSEPQQTMQYMSRYRSLEDHASDLVALMDSLSIEKCILAGHSMGSFISLYTCKLHPKRVAGAVLLDGGFPREAGKPGFDQDTTLGVANAIKRLSKSFDSVEEYVATRVLDVREVSADMRQFYEYELKRVGNAFRLRASPEMINCDSEFMQSRFLTAKEMEEDISRDIPIGMVLAEMGFADGSPPMMRPDHVEAMKKALQPVLVRKVNGANHYNVITEDRFGKFTAQFIQDFVQMSQSRK</sequence>
<dbReference type="PANTHER" id="PTHR43433:SF5">
    <property type="entry name" value="AB HYDROLASE-1 DOMAIN-CONTAINING PROTEIN"/>
    <property type="match status" value="1"/>
</dbReference>
<comment type="caution">
    <text evidence="2">The sequence shown here is derived from an EMBL/GenBank/DDBJ whole genome shotgun (WGS) entry which is preliminary data.</text>
</comment>
<dbReference type="InterPro" id="IPR029058">
    <property type="entry name" value="AB_hydrolase_fold"/>
</dbReference>
<keyword evidence="3" id="KW-1185">Reference proteome</keyword>
<proteinExistence type="predicted"/>
<dbReference type="Proteomes" id="UP000799049">
    <property type="component" value="Unassembled WGS sequence"/>
</dbReference>
<evidence type="ECO:0000313" key="3">
    <source>
        <dbReference type="Proteomes" id="UP000799049"/>
    </source>
</evidence>
<dbReference type="AlphaFoldDB" id="A0A8K0F2J3"/>
<accession>A0A8K0F2J3</accession>